<evidence type="ECO:0000313" key="3">
    <source>
        <dbReference type="Proteomes" id="UP000295781"/>
    </source>
</evidence>
<gene>
    <name evidence="2" type="ORF">SOCEGT47_057210</name>
</gene>
<protein>
    <submittedName>
        <fullName evidence="2">Uncharacterized protein</fullName>
    </submittedName>
</protein>
<feature type="compositionally biased region" description="Basic and acidic residues" evidence="1">
    <location>
        <begin position="1"/>
        <end position="10"/>
    </location>
</feature>
<accession>A0A4P2Q6Q9</accession>
<evidence type="ECO:0000313" key="2">
    <source>
        <dbReference type="EMBL" id="AUX25177.1"/>
    </source>
</evidence>
<dbReference type="AlphaFoldDB" id="A0A4P2Q6Q9"/>
<reference evidence="2 3" key="1">
    <citation type="submission" date="2015-09" db="EMBL/GenBank/DDBJ databases">
        <title>Sorangium comparison.</title>
        <authorList>
            <person name="Zaburannyi N."/>
            <person name="Bunk B."/>
            <person name="Overmann J."/>
            <person name="Mueller R."/>
        </authorList>
    </citation>
    <scope>NUCLEOTIDE SEQUENCE [LARGE SCALE GENOMIC DNA]</scope>
    <source>
        <strain evidence="2 3">So ceGT47</strain>
    </source>
</reference>
<dbReference type="Proteomes" id="UP000295781">
    <property type="component" value="Chromosome"/>
</dbReference>
<organism evidence="2 3">
    <name type="scientific">Sorangium cellulosum</name>
    <name type="common">Polyangium cellulosum</name>
    <dbReference type="NCBI Taxonomy" id="56"/>
    <lineage>
        <taxon>Bacteria</taxon>
        <taxon>Pseudomonadati</taxon>
        <taxon>Myxococcota</taxon>
        <taxon>Polyangia</taxon>
        <taxon>Polyangiales</taxon>
        <taxon>Polyangiaceae</taxon>
        <taxon>Sorangium</taxon>
    </lineage>
</organism>
<proteinExistence type="predicted"/>
<sequence>MTTLAKDAHKPAAHGSASAPPKQTIRPKIDQKYIQAFVENLFGDDLLLLSTVVDANGALVDPAL</sequence>
<evidence type="ECO:0000256" key="1">
    <source>
        <dbReference type="SAM" id="MobiDB-lite"/>
    </source>
</evidence>
<dbReference type="EMBL" id="CP012670">
    <property type="protein sequence ID" value="AUX25177.1"/>
    <property type="molecule type" value="Genomic_DNA"/>
</dbReference>
<feature type="region of interest" description="Disordered" evidence="1">
    <location>
        <begin position="1"/>
        <end position="25"/>
    </location>
</feature>
<name>A0A4P2Q6Q9_SORCE</name>
<dbReference type="RefSeq" id="WP_129351936.1">
    <property type="nucleotide sequence ID" value="NZ_CP012670.1"/>
</dbReference>